<dbReference type="OrthoDB" id="10257492at2759"/>
<keyword evidence="3" id="KW-0479">Metal-binding</keyword>
<evidence type="ECO:0000313" key="5">
    <source>
        <dbReference type="EMBL" id="SJL02879.1"/>
    </source>
</evidence>
<evidence type="ECO:0000256" key="3">
    <source>
        <dbReference type="ARBA" id="ARBA00022723"/>
    </source>
</evidence>
<dbReference type="InterPro" id="IPR000092">
    <property type="entry name" value="Polyprenyl_synt"/>
</dbReference>
<dbReference type="Pfam" id="PF00348">
    <property type="entry name" value="polyprenyl_synt"/>
    <property type="match status" value="1"/>
</dbReference>
<protein>
    <submittedName>
        <fullName evidence="5">Uncharacterized protein</fullName>
    </submittedName>
</protein>
<evidence type="ECO:0000256" key="4">
    <source>
        <dbReference type="ARBA" id="ARBA00022842"/>
    </source>
</evidence>
<keyword evidence="6" id="KW-1185">Reference proteome</keyword>
<dbReference type="Proteomes" id="UP000219338">
    <property type="component" value="Unassembled WGS sequence"/>
</dbReference>
<name>A0A284R2D3_ARMOS</name>
<dbReference type="InterPro" id="IPR008949">
    <property type="entry name" value="Isoprenoid_synthase_dom_sf"/>
</dbReference>
<keyword evidence="4" id="KW-0460">Magnesium</keyword>
<dbReference type="STRING" id="47428.A0A284R2D3"/>
<evidence type="ECO:0000313" key="6">
    <source>
        <dbReference type="Proteomes" id="UP000219338"/>
    </source>
</evidence>
<organism evidence="5 6">
    <name type="scientific">Armillaria ostoyae</name>
    <name type="common">Armillaria root rot fungus</name>
    <dbReference type="NCBI Taxonomy" id="47428"/>
    <lineage>
        <taxon>Eukaryota</taxon>
        <taxon>Fungi</taxon>
        <taxon>Dikarya</taxon>
        <taxon>Basidiomycota</taxon>
        <taxon>Agaricomycotina</taxon>
        <taxon>Agaricomycetes</taxon>
        <taxon>Agaricomycetidae</taxon>
        <taxon>Agaricales</taxon>
        <taxon>Marasmiineae</taxon>
        <taxon>Physalacriaceae</taxon>
        <taxon>Armillaria</taxon>
    </lineage>
</organism>
<accession>A0A284R2D3</accession>
<dbReference type="EMBL" id="FUEG01000004">
    <property type="protein sequence ID" value="SJL02879.1"/>
    <property type="molecule type" value="Genomic_DNA"/>
</dbReference>
<keyword evidence="2" id="KW-0808">Transferase</keyword>
<dbReference type="GO" id="GO:0004161">
    <property type="term" value="F:dimethylallyltranstransferase activity"/>
    <property type="evidence" value="ECO:0007669"/>
    <property type="project" value="TreeGrafter"/>
</dbReference>
<comment type="cofactor">
    <cofactor evidence="1">
        <name>Mg(2+)</name>
        <dbReference type="ChEBI" id="CHEBI:18420"/>
    </cofactor>
</comment>
<dbReference type="GO" id="GO:0004337">
    <property type="term" value="F:(2E,6E)-farnesyl diphosphate synthase activity"/>
    <property type="evidence" value="ECO:0007669"/>
    <property type="project" value="TreeGrafter"/>
</dbReference>
<proteinExistence type="predicted"/>
<dbReference type="AlphaFoldDB" id="A0A284R2D3"/>
<evidence type="ECO:0000256" key="2">
    <source>
        <dbReference type="ARBA" id="ARBA00022679"/>
    </source>
</evidence>
<dbReference type="PANTHER" id="PTHR11525:SF0">
    <property type="entry name" value="FARNESYL PYROPHOSPHATE SYNTHASE"/>
    <property type="match status" value="1"/>
</dbReference>
<dbReference type="InterPro" id="IPR039702">
    <property type="entry name" value="FPS1-like"/>
</dbReference>
<dbReference type="Gene3D" id="1.10.600.10">
    <property type="entry name" value="Farnesyl Diphosphate Synthase"/>
    <property type="match status" value="1"/>
</dbReference>
<dbReference type="GO" id="GO:0045337">
    <property type="term" value="P:farnesyl diphosphate biosynthetic process"/>
    <property type="evidence" value="ECO:0007669"/>
    <property type="project" value="TreeGrafter"/>
</dbReference>
<reference evidence="6" key="1">
    <citation type="journal article" date="2017" name="Nat. Ecol. Evol.">
        <title>Genome expansion and lineage-specific genetic innovations in the forest pathogenic fungi Armillaria.</title>
        <authorList>
            <person name="Sipos G."/>
            <person name="Prasanna A.N."/>
            <person name="Walter M.C."/>
            <person name="O'Connor E."/>
            <person name="Balint B."/>
            <person name="Krizsan K."/>
            <person name="Kiss B."/>
            <person name="Hess J."/>
            <person name="Varga T."/>
            <person name="Slot J."/>
            <person name="Riley R."/>
            <person name="Boka B."/>
            <person name="Rigling D."/>
            <person name="Barry K."/>
            <person name="Lee J."/>
            <person name="Mihaltcheva S."/>
            <person name="LaButti K."/>
            <person name="Lipzen A."/>
            <person name="Waldron R."/>
            <person name="Moloney N.M."/>
            <person name="Sperisen C."/>
            <person name="Kredics L."/>
            <person name="Vagvoelgyi C."/>
            <person name="Patrignani A."/>
            <person name="Fitzpatrick D."/>
            <person name="Nagy I."/>
            <person name="Doyle S."/>
            <person name="Anderson J.B."/>
            <person name="Grigoriev I.V."/>
            <person name="Gueldener U."/>
            <person name="Muensterkoetter M."/>
            <person name="Nagy L.G."/>
        </authorList>
    </citation>
    <scope>NUCLEOTIDE SEQUENCE [LARGE SCALE GENOMIC DNA]</scope>
    <source>
        <strain evidence="6">C18/9</strain>
    </source>
</reference>
<dbReference type="OMA" id="SVALAMY"/>
<sequence>MHFHGESYYVDILELFLETTFQTEMGQLIDLITAPENEVDLRKFSLKSVYFLPLTSYLTAYHSFHVPQSYPSRNNQTIEPYALAKSILIPLSKYFHIQDDCLDFSGMPEQIRKIGTDILDNKCSWCMNTALSEGLISDVELSMDKSGKERDVFMYCRADT</sequence>
<gene>
    <name evidence="5" type="ORF">ARMOST_06220</name>
</gene>
<dbReference type="SUPFAM" id="SSF48576">
    <property type="entry name" value="Terpenoid synthases"/>
    <property type="match status" value="1"/>
</dbReference>
<dbReference type="GO" id="GO:0046872">
    <property type="term" value="F:metal ion binding"/>
    <property type="evidence" value="ECO:0007669"/>
    <property type="project" value="UniProtKB-KW"/>
</dbReference>
<dbReference type="GO" id="GO:0005737">
    <property type="term" value="C:cytoplasm"/>
    <property type="evidence" value="ECO:0007669"/>
    <property type="project" value="TreeGrafter"/>
</dbReference>
<dbReference type="PANTHER" id="PTHR11525">
    <property type="entry name" value="FARNESYL-PYROPHOSPHATE SYNTHETASE"/>
    <property type="match status" value="1"/>
</dbReference>
<evidence type="ECO:0000256" key="1">
    <source>
        <dbReference type="ARBA" id="ARBA00001946"/>
    </source>
</evidence>